<dbReference type="AlphaFoldDB" id="M3EV17"/>
<evidence type="ECO:0000256" key="1">
    <source>
        <dbReference type="SAM" id="MobiDB-lite"/>
    </source>
</evidence>
<feature type="region of interest" description="Disordered" evidence="1">
    <location>
        <begin position="1"/>
        <end position="34"/>
    </location>
</feature>
<dbReference type="Proteomes" id="UP000011754">
    <property type="component" value="Unassembled WGS sequence"/>
</dbReference>
<evidence type="ECO:0000313" key="3">
    <source>
        <dbReference type="Proteomes" id="UP000011754"/>
    </source>
</evidence>
<gene>
    <name evidence="2" type="ORF">LEP1GSC067_4220</name>
</gene>
<sequence length="112" mass="12457">MVGSKSITSEQFNSQLLPSAAPPPPSSSSSSSSSLFSIYQPVYSDMLRSARLPHYHQFDLRFDRFIPTSWGRMTAYLELVNITGSRIAVSADTFVPIFPLCLGPIRKLNIFI</sequence>
<evidence type="ECO:0000313" key="2">
    <source>
        <dbReference type="EMBL" id="EMF41641.1"/>
    </source>
</evidence>
<comment type="caution">
    <text evidence="2">The sequence shown here is derived from an EMBL/GenBank/DDBJ whole genome shotgun (WGS) entry which is preliminary data.</text>
</comment>
<accession>M3EV17</accession>
<protein>
    <submittedName>
        <fullName evidence="2">Uncharacterized protein</fullName>
    </submittedName>
</protein>
<name>M3EV17_LEPIR</name>
<dbReference type="EMBL" id="AKWW02000057">
    <property type="protein sequence ID" value="EMF41641.1"/>
    <property type="molecule type" value="Genomic_DNA"/>
</dbReference>
<reference evidence="2 3" key="1">
    <citation type="submission" date="2013-01" db="EMBL/GenBank/DDBJ databases">
        <authorList>
            <person name="Harkins D.M."/>
            <person name="Durkin A.S."/>
            <person name="Brinkac L.M."/>
            <person name="Haft D.H."/>
            <person name="Selengut J.D."/>
            <person name="Sanka R."/>
            <person name="DePew J."/>
            <person name="Purushe J."/>
            <person name="Hartskeerl R.A."/>
            <person name="Ahmed A."/>
            <person name="van der Linden H."/>
            <person name="Goris M.G.A."/>
            <person name="Vinetz J.M."/>
            <person name="Sutton G.G."/>
            <person name="Nierman W.C."/>
            <person name="Fouts D.E."/>
        </authorList>
    </citation>
    <scope>NUCLEOTIDE SEQUENCE [LARGE SCALE GENOMIC DNA]</scope>
    <source>
        <strain evidence="2 3">TE 1992</strain>
    </source>
</reference>
<organism evidence="2 3">
    <name type="scientific">Leptospira interrogans serovar Lora str. TE 1992</name>
    <dbReference type="NCBI Taxonomy" id="1193028"/>
    <lineage>
        <taxon>Bacteria</taxon>
        <taxon>Pseudomonadati</taxon>
        <taxon>Spirochaetota</taxon>
        <taxon>Spirochaetia</taxon>
        <taxon>Leptospirales</taxon>
        <taxon>Leptospiraceae</taxon>
        <taxon>Leptospira</taxon>
    </lineage>
</organism>
<feature type="compositionally biased region" description="Polar residues" evidence="1">
    <location>
        <begin position="1"/>
        <end position="17"/>
    </location>
</feature>
<proteinExistence type="predicted"/>